<keyword evidence="4" id="KW-0812">Transmembrane</keyword>
<dbReference type="InterPro" id="IPR001919">
    <property type="entry name" value="CBD2"/>
</dbReference>
<comment type="caution">
    <text evidence="6">The sequence shown here is derived from an EMBL/GenBank/DDBJ whole genome shotgun (WGS) entry which is preliminary data.</text>
</comment>
<dbReference type="CDD" id="cd21177">
    <property type="entry name" value="LPMO_AA10"/>
    <property type="match status" value="1"/>
</dbReference>
<gene>
    <name evidence="6" type="primary">cpbD</name>
    <name evidence="6" type="ORF">KSF_090770</name>
</gene>
<keyword evidence="2" id="KW-0378">Hydrolase</keyword>
<dbReference type="InterPro" id="IPR008965">
    <property type="entry name" value="CBM2/CBM3_carb-bd_dom_sf"/>
</dbReference>
<dbReference type="GO" id="GO:0030247">
    <property type="term" value="F:polysaccharide binding"/>
    <property type="evidence" value="ECO:0007669"/>
    <property type="project" value="UniProtKB-UniRule"/>
</dbReference>
<evidence type="ECO:0000313" key="6">
    <source>
        <dbReference type="EMBL" id="GHO99029.1"/>
    </source>
</evidence>
<dbReference type="RefSeq" id="WP_220209693.1">
    <property type="nucleotide sequence ID" value="NZ_BNJK01000002.1"/>
</dbReference>
<evidence type="ECO:0000256" key="3">
    <source>
        <dbReference type="ARBA" id="ARBA00023295"/>
    </source>
</evidence>
<dbReference type="InterPro" id="IPR051024">
    <property type="entry name" value="GlcNAc_Chitin_IntDeg"/>
</dbReference>
<dbReference type="Gene3D" id="2.60.40.290">
    <property type="match status" value="1"/>
</dbReference>
<dbReference type="InterPro" id="IPR018366">
    <property type="entry name" value="CBM2_CS"/>
</dbReference>
<dbReference type="PANTHER" id="PTHR34823:SF1">
    <property type="entry name" value="CHITIN-BINDING TYPE-4 DOMAIN-CONTAINING PROTEIN"/>
    <property type="match status" value="1"/>
</dbReference>
<dbReference type="AlphaFoldDB" id="A0A8J3INN9"/>
<dbReference type="Proteomes" id="UP000597444">
    <property type="component" value="Unassembled WGS sequence"/>
</dbReference>
<keyword evidence="1" id="KW-0732">Signal</keyword>
<protein>
    <submittedName>
        <fullName evidence="6">Chitin-binding protein</fullName>
    </submittedName>
</protein>
<keyword evidence="4" id="KW-1133">Transmembrane helix</keyword>
<dbReference type="InterPro" id="IPR014756">
    <property type="entry name" value="Ig_E-set"/>
</dbReference>
<dbReference type="GO" id="GO:0004553">
    <property type="term" value="F:hydrolase activity, hydrolyzing O-glycosyl compounds"/>
    <property type="evidence" value="ECO:0007669"/>
    <property type="project" value="InterPro"/>
</dbReference>
<dbReference type="InterPro" id="IPR004302">
    <property type="entry name" value="Cellulose/chitin-bd_N"/>
</dbReference>
<evidence type="ECO:0000256" key="4">
    <source>
        <dbReference type="SAM" id="Phobius"/>
    </source>
</evidence>
<dbReference type="Gene3D" id="2.70.50.50">
    <property type="entry name" value="chitin-binding protein cbp21"/>
    <property type="match status" value="1"/>
</dbReference>
<dbReference type="InterPro" id="IPR012291">
    <property type="entry name" value="CBM2_carb-bd_dom_sf"/>
</dbReference>
<keyword evidence="3" id="KW-0326">Glycosidase</keyword>
<reference evidence="6" key="1">
    <citation type="submission" date="2020-10" db="EMBL/GenBank/DDBJ databases">
        <title>Taxonomic study of unclassified bacteria belonging to the class Ktedonobacteria.</title>
        <authorList>
            <person name="Yabe S."/>
            <person name="Wang C.M."/>
            <person name="Zheng Y."/>
            <person name="Sakai Y."/>
            <person name="Cavaletti L."/>
            <person name="Monciardini P."/>
            <person name="Donadio S."/>
        </authorList>
    </citation>
    <scope>NUCLEOTIDE SEQUENCE</scope>
    <source>
        <strain evidence="6">ID150040</strain>
    </source>
</reference>
<dbReference type="SUPFAM" id="SSF81296">
    <property type="entry name" value="E set domains"/>
    <property type="match status" value="1"/>
</dbReference>
<evidence type="ECO:0000256" key="1">
    <source>
        <dbReference type="ARBA" id="ARBA00022729"/>
    </source>
</evidence>
<evidence type="ECO:0000256" key="2">
    <source>
        <dbReference type="ARBA" id="ARBA00022801"/>
    </source>
</evidence>
<evidence type="ECO:0000313" key="7">
    <source>
        <dbReference type="Proteomes" id="UP000597444"/>
    </source>
</evidence>
<proteinExistence type="predicted"/>
<sequence length="340" mass="35940">MTEKESLSNRRRRWNLLIVALIVMVVGVASVLFGPAPAAKAHGAMTSPASRTYACYLEGPENPTTPACQAAVAAGGTQPLYDWFAVLRSDGAGRTRGFIPDGQLCSAGTTKYAAYDAPRADWPATNLTAGAQYTFVYGAWVPHPGSFRLYVTKDSYDPTKPLTWDEIEDQPFLTADPEPAVVDGAYHMTGTLPTNKTGRHIIYSVWTRSDSTETFYGCSDVVFGSDGNYPTPTPTPAPTCTATVTITNSWQGGYQATVDVKNTSSYAIIPWVVSWTVPSGVTLASGWNATVTQDSSKIIANAPDWNRTLGAGGTVSIGFVASGPSSPAPSGVTLNGSACT</sequence>
<dbReference type="Pfam" id="PF00553">
    <property type="entry name" value="CBM_2"/>
    <property type="match status" value="1"/>
</dbReference>
<dbReference type="SMART" id="SM00637">
    <property type="entry name" value="CBD_II"/>
    <property type="match status" value="1"/>
</dbReference>
<dbReference type="EMBL" id="BNJK01000002">
    <property type="protein sequence ID" value="GHO99029.1"/>
    <property type="molecule type" value="Genomic_DNA"/>
</dbReference>
<dbReference type="Pfam" id="PF03067">
    <property type="entry name" value="LPMO_10"/>
    <property type="match status" value="1"/>
</dbReference>
<keyword evidence="7" id="KW-1185">Reference proteome</keyword>
<dbReference type="PROSITE" id="PS00561">
    <property type="entry name" value="CBM2_A"/>
    <property type="match status" value="1"/>
</dbReference>
<name>A0A8J3INN9_9CHLR</name>
<feature type="transmembrane region" description="Helical" evidence="4">
    <location>
        <begin position="14"/>
        <end position="33"/>
    </location>
</feature>
<dbReference type="GO" id="GO:0005975">
    <property type="term" value="P:carbohydrate metabolic process"/>
    <property type="evidence" value="ECO:0007669"/>
    <property type="project" value="InterPro"/>
</dbReference>
<keyword evidence="4" id="KW-0472">Membrane</keyword>
<feature type="domain" description="CBM2" evidence="5">
    <location>
        <begin position="233"/>
        <end position="340"/>
    </location>
</feature>
<organism evidence="6 7">
    <name type="scientific">Reticulibacter mediterranei</name>
    <dbReference type="NCBI Taxonomy" id="2778369"/>
    <lineage>
        <taxon>Bacteria</taxon>
        <taxon>Bacillati</taxon>
        <taxon>Chloroflexota</taxon>
        <taxon>Ktedonobacteria</taxon>
        <taxon>Ktedonobacterales</taxon>
        <taxon>Reticulibacteraceae</taxon>
        <taxon>Reticulibacter</taxon>
    </lineage>
</organism>
<dbReference type="PROSITE" id="PS51173">
    <property type="entry name" value="CBM2"/>
    <property type="match status" value="1"/>
</dbReference>
<dbReference type="PANTHER" id="PTHR34823">
    <property type="entry name" value="GLCNAC-BINDING PROTEIN A"/>
    <property type="match status" value="1"/>
</dbReference>
<evidence type="ECO:0000259" key="5">
    <source>
        <dbReference type="PROSITE" id="PS51173"/>
    </source>
</evidence>
<accession>A0A8J3INN9</accession>
<dbReference type="SUPFAM" id="SSF49384">
    <property type="entry name" value="Carbohydrate-binding domain"/>
    <property type="match status" value="1"/>
</dbReference>